<dbReference type="AlphaFoldDB" id="A0A9P1GUT3"/>
<feature type="region of interest" description="Disordered" evidence="1">
    <location>
        <begin position="25"/>
        <end position="56"/>
    </location>
</feature>
<sequence>MVRRVHRRNEYRFFAERLFGIRSTSGSAESNSQVSTTAVPTQSTNNGGPPRDDDLGDCLFRPNSSKCRRFRKPDSDVGHNWDVKASLWNREQAESGQLGYYPHRPRLSISRDDGFEQGKYPDRRFHGAWKFPDHCFDGLRAEHRAHKVTRSALRRRGARIYNCQQLAGAESAAQQSRGGEHDVDCKYRYHLYGLIYDEHHGVRLAQPNVKSV</sequence>
<proteinExistence type="predicted"/>
<organism evidence="2 3">
    <name type="scientific">Parascedosporium putredinis</name>
    <dbReference type="NCBI Taxonomy" id="1442378"/>
    <lineage>
        <taxon>Eukaryota</taxon>
        <taxon>Fungi</taxon>
        <taxon>Dikarya</taxon>
        <taxon>Ascomycota</taxon>
        <taxon>Pezizomycotina</taxon>
        <taxon>Sordariomycetes</taxon>
        <taxon>Hypocreomycetidae</taxon>
        <taxon>Microascales</taxon>
        <taxon>Microascaceae</taxon>
        <taxon>Parascedosporium</taxon>
    </lineage>
</organism>
<evidence type="ECO:0000313" key="3">
    <source>
        <dbReference type="Proteomes" id="UP000838763"/>
    </source>
</evidence>
<dbReference type="EMBL" id="CALLCH030000001">
    <property type="protein sequence ID" value="CAI4210976.1"/>
    <property type="molecule type" value="Genomic_DNA"/>
</dbReference>
<feature type="compositionally biased region" description="Polar residues" evidence="1">
    <location>
        <begin position="25"/>
        <end position="47"/>
    </location>
</feature>
<keyword evidence="3" id="KW-1185">Reference proteome</keyword>
<name>A0A9P1GUT3_9PEZI</name>
<accession>A0A9P1GUT3</accession>
<gene>
    <name evidence="2" type="ORF">PPNO1_LOCUS772</name>
</gene>
<protein>
    <submittedName>
        <fullName evidence="2">Uncharacterized protein</fullName>
    </submittedName>
</protein>
<reference evidence="2" key="1">
    <citation type="submission" date="2022-11" db="EMBL/GenBank/DDBJ databases">
        <authorList>
            <person name="Scott C."/>
            <person name="Bruce N."/>
        </authorList>
    </citation>
    <scope>NUCLEOTIDE SEQUENCE</scope>
</reference>
<evidence type="ECO:0000313" key="2">
    <source>
        <dbReference type="EMBL" id="CAI4210976.1"/>
    </source>
</evidence>
<comment type="caution">
    <text evidence="2">The sequence shown here is derived from an EMBL/GenBank/DDBJ whole genome shotgun (WGS) entry which is preliminary data.</text>
</comment>
<dbReference type="Proteomes" id="UP000838763">
    <property type="component" value="Unassembled WGS sequence"/>
</dbReference>
<evidence type="ECO:0000256" key="1">
    <source>
        <dbReference type="SAM" id="MobiDB-lite"/>
    </source>
</evidence>